<evidence type="ECO:0000313" key="4">
    <source>
        <dbReference type="EMBL" id="KAF7504985.1"/>
    </source>
</evidence>
<dbReference type="Proteomes" id="UP000606974">
    <property type="component" value="Unassembled WGS sequence"/>
</dbReference>
<dbReference type="SMART" id="SM00248">
    <property type="entry name" value="ANK"/>
    <property type="match status" value="2"/>
</dbReference>
<proteinExistence type="predicted"/>
<organism evidence="4 5">
    <name type="scientific">Endocarpon pusillum</name>
    <dbReference type="NCBI Taxonomy" id="364733"/>
    <lineage>
        <taxon>Eukaryota</taxon>
        <taxon>Fungi</taxon>
        <taxon>Dikarya</taxon>
        <taxon>Ascomycota</taxon>
        <taxon>Pezizomycotina</taxon>
        <taxon>Eurotiomycetes</taxon>
        <taxon>Chaetothyriomycetidae</taxon>
        <taxon>Verrucariales</taxon>
        <taxon>Verrucariaceae</taxon>
        <taxon>Endocarpon</taxon>
    </lineage>
</organism>
<dbReference type="Pfam" id="PF12796">
    <property type="entry name" value="Ank_2"/>
    <property type="match status" value="1"/>
</dbReference>
<keyword evidence="1" id="KW-0677">Repeat</keyword>
<sequence>MTQEEALCDAASRGHPEVVRVLIDFFGASQHADRLFRRALVNAAEDGTIESAAVLTTKIYLAAQHDDLFSALLVAASNGHVEVVRHLVKTGAPINAQDHQRIHGTTSSGKQ</sequence>
<dbReference type="PANTHER" id="PTHR24173">
    <property type="entry name" value="ANKYRIN REPEAT CONTAINING"/>
    <property type="match status" value="1"/>
</dbReference>
<comment type="caution">
    <text evidence="4">The sequence shown here is derived from an EMBL/GenBank/DDBJ whole genome shotgun (WGS) entry which is preliminary data.</text>
</comment>
<evidence type="ECO:0000256" key="3">
    <source>
        <dbReference type="PROSITE-ProRule" id="PRU00023"/>
    </source>
</evidence>
<evidence type="ECO:0000256" key="1">
    <source>
        <dbReference type="ARBA" id="ARBA00022737"/>
    </source>
</evidence>
<gene>
    <name evidence="4" type="ORF">GJ744_001506</name>
</gene>
<dbReference type="PROSITE" id="PS50297">
    <property type="entry name" value="ANK_REP_REGION"/>
    <property type="match status" value="1"/>
</dbReference>
<keyword evidence="5" id="KW-1185">Reference proteome</keyword>
<dbReference type="Gene3D" id="1.25.40.20">
    <property type="entry name" value="Ankyrin repeat-containing domain"/>
    <property type="match status" value="1"/>
</dbReference>
<dbReference type="InterPro" id="IPR036770">
    <property type="entry name" value="Ankyrin_rpt-contain_sf"/>
</dbReference>
<dbReference type="AlphaFoldDB" id="A0A8H7E157"/>
<dbReference type="EMBL" id="JAACFV010000121">
    <property type="protein sequence ID" value="KAF7504985.1"/>
    <property type="molecule type" value="Genomic_DNA"/>
</dbReference>
<reference evidence="4" key="1">
    <citation type="submission" date="2020-02" db="EMBL/GenBank/DDBJ databases">
        <authorList>
            <person name="Palmer J.M."/>
        </authorList>
    </citation>
    <scope>NUCLEOTIDE SEQUENCE</scope>
    <source>
        <strain evidence="4">EPUS1.4</strain>
        <tissue evidence="4">Thallus</tissue>
    </source>
</reference>
<feature type="repeat" description="ANK" evidence="3">
    <location>
        <begin position="67"/>
        <end position="99"/>
    </location>
</feature>
<keyword evidence="2 3" id="KW-0040">ANK repeat</keyword>
<accession>A0A8H7E157</accession>
<dbReference type="SUPFAM" id="SSF48403">
    <property type="entry name" value="Ankyrin repeat"/>
    <property type="match status" value="1"/>
</dbReference>
<protein>
    <recommendedName>
        <fullName evidence="6">Ankyrin repeat protein</fullName>
    </recommendedName>
</protein>
<evidence type="ECO:0008006" key="6">
    <source>
        <dbReference type="Google" id="ProtNLM"/>
    </source>
</evidence>
<dbReference type="PROSITE" id="PS50088">
    <property type="entry name" value="ANK_REPEAT"/>
    <property type="match status" value="1"/>
</dbReference>
<dbReference type="PANTHER" id="PTHR24173:SF74">
    <property type="entry name" value="ANKYRIN REPEAT DOMAIN-CONTAINING PROTEIN 16"/>
    <property type="match status" value="1"/>
</dbReference>
<name>A0A8H7E157_9EURO</name>
<evidence type="ECO:0000313" key="5">
    <source>
        <dbReference type="Proteomes" id="UP000606974"/>
    </source>
</evidence>
<dbReference type="InterPro" id="IPR002110">
    <property type="entry name" value="Ankyrin_rpt"/>
</dbReference>
<evidence type="ECO:0000256" key="2">
    <source>
        <dbReference type="ARBA" id="ARBA00023043"/>
    </source>
</evidence>
<dbReference type="OrthoDB" id="195446at2759"/>